<organism evidence="6 7">
    <name type="scientific">Epibacterium ulvae</name>
    <dbReference type="NCBI Taxonomy" id="1156985"/>
    <lineage>
        <taxon>Bacteria</taxon>
        <taxon>Pseudomonadati</taxon>
        <taxon>Pseudomonadota</taxon>
        <taxon>Alphaproteobacteria</taxon>
        <taxon>Rhodobacterales</taxon>
        <taxon>Roseobacteraceae</taxon>
        <taxon>Epibacterium</taxon>
    </lineage>
</organism>
<evidence type="ECO:0000256" key="1">
    <source>
        <dbReference type="ARBA" id="ARBA00001933"/>
    </source>
</evidence>
<reference evidence="6 7" key="1">
    <citation type="submission" date="2016-10" db="EMBL/GenBank/DDBJ databases">
        <authorList>
            <person name="de Groot N.N."/>
        </authorList>
    </citation>
    <scope>NUCLEOTIDE SEQUENCE [LARGE SCALE GENOMIC DNA]</scope>
    <source>
        <strain evidence="6 7">U95</strain>
    </source>
</reference>
<dbReference type="PROSITE" id="PS00165">
    <property type="entry name" value="DEHYDRATASE_SER_THR"/>
    <property type="match status" value="1"/>
</dbReference>
<dbReference type="STRING" id="1156985.SAMN04488118_11766"/>
<evidence type="ECO:0000259" key="5">
    <source>
        <dbReference type="Pfam" id="PF00291"/>
    </source>
</evidence>
<comment type="cofactor">
    <cofactor evidence="1">
        <name>pyridoxal 5'-phosphate</name>
        <dbReference type="ChEBI" id="CHEBI:597326"/>
    </cofactor>
</comment>
<evidence type="ECO:0000313" key="6">
    <source>
        <dbReference type="EMBL" id="SCZ73581.1"/>
    </source>
</evidence>
<dbReference type="PANTHER" id="PTHR48078:SF6">
    <property type="entry name" value="L-THREONINE DEHYDRATASE CATABOLIC TDCB"/>
    <property type="match status" value="1"/>
</dbReference>
<protein>
    <submittedName>
        <fullName evidence="6">Threonine dehydratase</fullName>
    </submittedName>
</protein>
<dbReference type="Gene3D" id="3.40.50.1100">
    <property type="match status" value="2"/>
</dbReference>
<name>A0A1G5RJN5_9RHOB</name>
<dbReference type="Pfam" id="PF00291">
    <property type="entry name" value="PALP"/>
    <property type="match status" value="1"/>
</dbReference>
<keyword evidence="4" id="KW-0456">Lyase</keyword>
<dbReference type="GO" id="GO:0006565">
    <property type="term" value="P:L-serine catabolic process"/>
    <property type="evidence" value="ECO:0007669"/>
    <property type="project" value="TreeGrafter"/>
</dbReference>
<feature type="domain" description="Tryptophan synthase beta chain-like PALP" evidence="5">
    <location>
        <begin position="14"/>
        <end position="300"/>
    </location>
</feature>
<evidence type="ECO:0000256" key="2">
    <source>
        <dbReference type="ARBA" id="ARBA00010869"/>
    </source>
</evidence>
<keyword evidence="7" id="KW-1185">Reference proteome</keyword>
<dbReference type="SUPFAM" id="SSF53686">
    <property type="entry name" value="Tryptophan synthase beta subunit-like PLP-dependent enzymes"/>
    <property type="match status" value="1"/>
</dbReference>
<dbReference type="AlphaFoldDB" id="A0A1G5RJN5"/>
<dbReference type="NCBIfam" id="NF006094">
    <property type="entry name" value="PRK08246.1"/>
    <property type="match status" value="1"/>
</dbReference>
<proteinExistence type="inferred from homology"/>
<evidence type="ECO:0000256" key="4">
    <source>
        <dbReference type="ARBA" id="ARBA00023239"/>
    </source>
</evidence>
<evidence type="ECO:0000256" key="3">
    <source>
        <dbReference type="ARBA" id="ARBA00022898"/>
    </source>
</evidence>
<dbReference type="InterPro" id="IPR036052">
    <property type="entry name" value="TrpB-like_PALP_sf"/>
</dbReference>
<dbReference type="OrthoDB" id="9811476at2"/>
<dbReference type="GO" id="GO:0004794">
    <property type="term" value="F:threonine deaminase activity"/>
    <property type="evidence" value="ECO:0007669"/>
    <property type="project" value="TreeGrafter"/>
</dbReference>
<comment type="similarity">
    <text evidence="2">Belongs to the serine/threonine dehydratase family.</text>
</comment>
<keyword evidence="3" id="KW-0663">Pyridoxal phosphate</keyword>
<dbReference type="GO" id="GO:0006567">
    <property type="term" value="P:L-threonine catabolic process"/>
    <property type="evidence" value="ECO:0007669"/>
    <property type="project" value="TreeGrafter"/>
</dbReference>
<sequence>MINRAAIRDAADRISSNIRLTPVLQLEPGALGINSTLCLKLENHQISGSFKIRGAANAALSARKRNNGGLVAASGGNHGIAVATIANRLGVPAQIFVPTIASPAKVSRLQALGAKVTVEGDTYVEARAAAFEFSKTDNLQMIEAFETPETILGQGTIGLECEAQVPELDAIALSVGGGGLAAGLASWFEGRIPIFCAEPELAPSLNFALSAGKPIDVETGGIAADALGCRRVGEVGFEILKQSYIVSGLVSEDDIRQAQRDLWNELRLVVEPAAAVPIAYLRSLPDERIEGQKIGVLICGANVDLGQIQAASGSPASDRDVDKK</sequence>
<dbReference type="InterPro" id="IPR000634">
    <property type="entry name" value="Ser/Thr_deHydtase_PyrdxlP-BS"/>
</dbReference>
<dbReference type="InterPro" id="IPR001926">
    <property type="entry name" value="TrpB-like_PALP"/>
</dbReference>
<dbReference type="RefSeq" id="WP_090221121.1">
    <property type="nucleotide sequence ID" value="NZ_FMWG01000017.1"/>
</dbReference>
<dbReference type="InterPro" id="IPR050147">
    <property type="entry name" value="Ser/Thr_Dehydratase"/>
</dbReference>
<dbReference type="Proteomes" id="UP000198767">
    <property type="component" value="Unassembled WGS sequence"/>
</dbReference>
<dbReference type="GO" id="GO:0030170">
    <property type="term" value="F:pyridoxal phosphate binding"/>
    <property type="evidence" value="ECO:0007669"/>
    <property type="project" value="InterPro"/>
</dbReference>
<accession>A0A1G5RJN5</accession>
<dbReference type="PANTHER" id="PTHR48078">
    <property type="entry name" value="THREONINE DEHYDRATASE, MITOCHONDRIAL-RELATED"/>
    <property type="match status" value="1"/>
</dbReference>
<evidence type="ECO:0000313" key="7">
    <source>
        <dbReference type="Proteomes" id="UP000198767"/>
    </source>
</evidence>
<dbReference type="EMBL" id="FMWG01000017">
    <property type="protein sequence ID" value="SCZ73581.1"/>
    <property type="molecule type" value="Genomic_DNA"/>
</dbReference>
<dbReference type="GO" id="GO:0009097">
    <property type="term" value="P:isoleucine biosynthetic process"/>
    <property type="evidence" value="ECO:0007669"/>
    <property type="project" value="TreeGrafter"/>
</dbReference>
<dbReference type="GO" id="GO:0003941">
    <property type="term" value="F:L-serine ammonia-lyase activity"/>
    <property type="evidence" value="ECO:0007669"/>
    <property type="project" value="TreeGrafter"/>
</dbReference>
<gene>
    <name evidence="6" type="ORF">SAMN04488118_11766</name>
</gene>
<dbReference type="FunFam" id="3.40.50.1100:FF:000005">
    <property type="entry name" value="Threonine dehydratase catabolic"/>
    <property type="match status" value="1"/>
</dbReference>